<name>A0A1W9Z5N2_MYCAI</name>
<evidence type="ECO:0000259" key="3">
    <source>
        <dbReference type="Pfam" id="PF07859"/>
    </source>
</evidence>
<dbReference type="FunFam" id="3.40.50.1820:FF:000089">
    <property type="entry name" value="Alpha/beta hydrolase"/>
    <property type="match status" value="1"/>
</dbReference>
<dbReference type="InterPro" id="IPR013094">
    <property type="entry name" value="AB_hydrolase_3"/>
</dbReference>
<dbReference type="Gene3D" id="3.40.50.1820">
    <property type="entry name" value="alpha/beta hydrolase"/>
    <property type="match status" value="1"/>
</dbReference>
<reference evidence="4 5" key="1">
    <citation type="submission" date="2016-12" db="EMBL/GenBank/DDBJ databases">
        <title>The new phylogeny of genus Mycobacterium.</title>
        <authorList>
            <person name="Tortoli E."/>
            <person name="Trovato A."/>
            <person name="Cirillo D.M."/>
        </authorList>
    </citation>
    <scope>NUCLEOTIDE SEQUENCE [LARGE SCALE GENOMIC DNA]</scope>
    <source>
        <strain evidence="4 5">DSM 45069</strain>
    </source>
</reference>
<dbReference type="InterPro" id="IPR050300">
    <property type="entry name" value="GDXG_lipolytic_enzyme"/>
</dbReference>
<dbReference type="EMBL" id="MVHG01000131">
    <property type="protein sequence ID" value="ORA07670.1"/>
    <property type="molecule type" value="Genomic_DNA"/>
</dbReference>
<dbReference type="GO" id="GO:0016787">
    <property type="term" value="F:hydrolase activity"/>
    <property type="evidence" value="ECO:0007669"/>
    <property type="project" value="UniProtKB-KW"/>
</dbReference>
<sequence length="307" mass="32652">MSLDPQAQALIDTLTSAGFDGLENQPIETGRALVGLVAEMGGDPPDVGEVREITIPGSATGVSARLYRPAIDAPLPVVVWVHGGGWVYGTVELNDTFCRTIANKVEAVVLSVDYRLAPEHPYPAPLDDVVTVVRWAQQHGAEIGGDPTRVAVGGESAGGNLAAGAALRLRDEGAPPLSLQVLIYATLDSAMSSASYQEHGEGKFLTKSVLAWAWDHYAKAHLHEPYVSPMHAAELSGLAPALIITAECDPVRDDGATYYRRLRDAGVEAEYIDFPGMIHAFMEMATVFPQAHEANEAVARALSKAFG</sequence>
<dbReference type="OrthoDB" id="3181909at2"/>
<proteinExistence type="inferred from homology"/>
<comment type="caution">
    <text evidence="4">The sequence shown here is derived from an EMBL/GenBank/DDBJ whole genome shotgun (WGS) entry which is preliminary data.</text>
</comment>
<evidence type="ECO:0000313" key="4">
    <source>
        <dbReference type="EMBL" id="ORA07670.1"/>
    </source>
</evidence>
<dbReference type="AlphaFoldDB" id="A0A1W9Z5N2"/>
<keyword evidence="2" id="KW-0378">Hydrolase</keyword>
<evidence type="ECO:0000313" key="5">
    <source>
        <dbReference type="Proteomes" id="UP000192707"/>
    </source>
</evidence>
<comment type="similarity">
    <text evidence="1">Belongs to the 'GDXG' lipolytic enzyme family.</text>
</comment>
<dbReference type="SUPFAM" id="SSF53474">
    <property type="entry name" value="alpha/beta-Hydrolases"/>
    <property type="match status" value="1"/>
</dbReference>
<protein>
    <recommendedName>
        <fullName evidence="3">Alpha/beta hydrolase fold-3 domain-containing protein</fullName>
    </recommendedName>
</protein>
<dbReference type="PANTHER" id="PTHR48081">
    <property type="entry name" value="AB HYDROLASE SUPERFAMILY PROTEIN C4A8.06C"/>
    <property type="match status" value="1"/>
</dbReference>
<dbReference type="RefSeq" id="WP_083067310.1">
    <property type="nucleotide sequence ID" value="NZ_MVHG01000131.1"/>
</dbReference>
<gene>
    <name evidence="4" type="ORF">BST14_26810</name>
</gene>
<dbReference type="Pfam" id="PF07859">
    <property type="entry name" value="Abhydrolase_3"/>
    <property type="match status" value="1"/>
</dbReference>
<accession>A0A1W9Z5N2</accession>
<dbReference type="Proteomes" id="UP000192707">
    <property type="component" value="Unassembled WGS sequence"/>
</dbReference>
<evidence type="ECO:0000256" key="1">
    <source>
        <dbReference type="ARBA" id="ARBA00010515"/>
    </source>
</evidence>
<evidence type="ECO:0000256" key="2">
    <source>
        <dbReference type="ARBA" id="ARBA00022801"/>
    </source>
</evidence>
<organism evidence="4 5">
    <name type="scientific">Mycobacterium arosiense ATCC BAA-1401 = DSM 45069</name>
    <dbReference type="NCBI Taxonomy" id="1265311"/>
    <lineage>
        <taxon>Bacteria</taxon>
        <taxon>Bacillati</taxon>
        <taxon>Actinomycetota</taxon>
        <taxon>Actinomycetes</taxon>
        <taxon>Mycobacteriales</taxon>
        <taxon>Mycobacteriaceae</taxon>
        <taxon>Mycobacterium</taxon>
        <taxon>Mycobacterium avium complex (MAC)</taxon>
    </lineage>
</organism>
<keyword evidence="5" id="KW-1185">Reference proteome</keyword>
<dbReference type="InterPro" id="IPR029058">
    <property type="entry name" value="AB_hydrolase_fold"/>
</dbReference>
<dbReference type="PANTHER" id="PTHR48081:SF8">
    <property type="entry name" value="ALPHA_BETA HYDROLASE FOLD-3 DOMAIN-CONTAINING PROTEIN-RELATED"/>
    <property type="match status" value="1"/>
</dbReference>
<feature type="domain" description="Alpha/beta hydrolase fold-3" evidence="3">
    <location>
        <begin position="78"/>
        <end position="282"/>
    </location>
</feature>